<reference evidence="6" key="1">
    <citation type="journal article" date="2023" name="Mol. Biol. Evol.">
        <title>Third-Generation Sequencing Reveals the Adaptive Role of the Epigenome in Three Deep-Sea Polychaetes.</title>
        <authorList>
            <person name="Perez M."/>
            <person name="Aroh O."/>
            <person name="Sun Y."/>
            <person name="Lan Y."/>
            <person name="Juniper S.K."/>
            <person name="Young C.R."/>
            <person name="Angers B."/>
            <person name="Qian P.Y."/>
        </authorList>
    </citation>
    <scope>NUCLEOTIDE SEQUENCE</scope>
    <source>
        <strain evidence="6">P08H-3</strain>
    </source>
</reference>
<dbReference type="PANTHER" id="PTHR46698">
    <property type="entry name" value="CROSSVEINLESS 2"/>
    <property type="match status" value="1"/>
</dbReference>
<evidence type="ECO:0000259" key="5">
    <source>
        <dbReference type="PROSITE" id="PS50184"/>
    </source>
</evidence>
<dbReference type="PROSITE" id="PS50184">
    <property type="entry name" value="VWFC_2"/>
    <property type="match status" value="1"/>
</dbReference>
<feature type="transmembrane region" description="Helical" evidence="4">
    <location>
        <begin position="45"/>
        <end position="64"/>
    </location>
</feature>
<dbReference type="SUPFAM" id="SSF57603">
    <property type="entry name" value="FnI-like domain"/>
    <property type="match status" value="2"/>
</dbReference>
<evidence type="ECO:0000256" key="4">
    <source>
        <dbReference type="SAM" id="Phobius"/>
    </source>
</evidence>
<dbReference type="InterPro" id="IPR052424">
    <property type="entry name" value="Kielin_Chordin-BMP_Reg"/>
</dbReference>
<evidence type="ECO:0000256" key="1">
    <source>
        <dbReference type="ARBA" id="ARBA00004613"/>
    </source>
</evidence>
<accession>A0AAD9N1F3</accession>
<keyword evidence="2" id="KW-0964">Secreted</keyword>
<comment type="caution">
    <text evidence="6">The sequence shown here is derived from an EMBL/GenBank/DDBJ whole genome shotgun (WGS) entry which is preliminary data.</text>
</comment>
<dbReference type="EMBL" id="JAODUP010000291">
    <property type="protein sequence ID" value="KAK2153622.1"/>
    <property type="molecule type" value="Genomic_DNA"/>
</dbReference>
<evidence type="ECO:0000313" key="6">
    <source>
        <dbReference type="EMBL" id="KAK2153622.1"/>
    </source>
</evidence>
<proteinExistence type="predicted"/>
<dbReference type="InterPro" id="IPR001007">
    <property type="entry name" value="VWF_dom"/>
</dbReference>
<keyword evidence="4" id="KW-1133">Transmembrane helix</keyword>
<keyword evidence="7" id="KW-1185">Reference proteome</keyword>
<feature type="domain" description="VWFC" evidence="5">
    <location>
        <begin position="193"/>
        <end position="254"/>
    </location>
</feature>
<dbReference type="Pfam" id="PF00093">
    <property type="entry name" value="VWC"/>
    <property type="match status" value="1"/>
</dbReference>
<dbReference type="PROSITE" id="PS01208">
    <property type="entry name" value="VWFC_1"/>
    <property type="match status" value="1"/>
</dbReference>
<evidence type="ECO:0000256" key="2">
    <source>
        <dbReference type="ARBA" id="ARBA00022525"/>
    </source>
</evidence>
<dbReference type="Proteomes" id="UP001208570">
    <property type="component" value="Unassembled WGS sequence"/>
</dbReference>
<evidence type="ECO:0000256" key="3">
    <source>
        <dbReference type="ARBA" id="ARBA00022729"/>
    </source>
</evidence>
<dbReference type="GO" id="GO:0005576">
    <property type="term" value="C:extracellular region"/>
    <property type="evidence" value="ECO:0007669"/>
    <property type="project" value="UniProtKB-SubCell"/>
</dbReference>
<sequence length="287" mass="32441">MYAPDKYSRKYPNERRKLPNTGITTRCYVYERSDIFGFFRIMTELCIQYSALCVIVMCLMVTMASCKTAQIQGSVATCHREGELVSVPGISSDPCITCICQMREVRCSRQTCPSNEGCHMILFDKPRDQCCEQCKGCIYKENSYRSDETWADPDDPCLIYMCQAGVVTRLIKRCHVTCRDPIIQTGYCCPICKGCYVNKVNYKEGQQFPSPIDPCSTCICQNGSTSCSRELCPVLNCIQDQQYYPIGSCCPRCKGSRHIYPPPGGKCLYQRRVHDNGSTLSPDICTQ</sequence>
<dbReference type="Gene3D" id="6.20.200.20">
    <property type="match status" value="3"/>
</dbReference>
<dbReference type="SMART" id="SM00214">
    <property type="entry name" value="VWC"/>
    <property type="match status" value="3"/>
</dbReference>
<organism evidence="6 7">
    <name type="scientific">Paralvinella palmiformis</name>
    <dbReference type="NCBI Taxonomy" id="53620"/>
    <lineage>
        <taxon>Eukaryota</taxon>
        <taxon>Metazoa</taxon>
        <taxon>Spiralia</taxon>
        <taxon>Lophotrochozoa</taxon>
        <taxon>Annelida</taxon>
        <taxon>Polychaeta</taxon>
        <taxon>Sedentaria</taxon>
        <taxon>Canalipalpata</taxon>
        <taxon>Terebellida</taxon>
        <taxon>Terebelliformia</taxon>
        <taxon>Alvinellidae</taxon>
        <taxon>Paralvinella</taxon>
    </lineage>
</organism>
<dbReference type="AlphaFoldDB" id="A0AAD9N1F3"/>
<comment type="subcellular location">
    <subcellularLocation>
        <location evidence="1">Secreted</location>
    </subcellularLocation>
</comment>
<protein>
    <recommendedName>
        <fullName evidence="5">VWFC domain-containing protein</fullName>
    </recommendedName>
</protein>
<keyword evidence="4" id="KW-0472">Membrane</keyword>
<name>A0AAD9N1F3_9ANNE</name>
<keyword evidence="3" id="KW-0732">Signal</keyword>
<evidence type="ECO:0000313" key="7">
    <source>
        <dbReference type="Proteomes" id="UP001208570"/>
    </source>
</evidence>
<keyword evidence="4" id="KW-0812">Transmembrane</keyword>
<gene>
    <name evidence="6" type="ORF">LSH36_291g06002</name>
</gene>
<dbReference type="PANTHER" id="PTHR46698:SF4">
    <property type="entry name" value="CROSSVEINLESS 2"/>
    <property type="match status" value="1"/>
</dbReference>